<feature type="topological domain" description="Cytoplasmic" evidence="14">
    <location>
        <begin position="1"/>
        <end position="13"/>
    </location>
</feature>
<dbReference type="SUPFAM" id="SSF158442">
    <property type="entry name" value="DsbB-like"/>
    <property type="match status" value="1"/>
</dbReference>
<evidence type="ECO:0000313" key="16">
    <source>
        <dbReference type="EMBL" id="ALO43061.1"/>
    </source>
</evidence>
<feature type="transmembrane region" description="Helical" evidence="15">
    <location>
        <begin position="44"/>
        <end position="62"/>
    </location>
</feature>
<keyword evidence="9 14" id="KW-0560">Oxidoreductase</keyword>
<evidence type="ECO:0000256" key="3">
    <source>
        <dbReference type="ARBA" id="ARBA00022448"/>
    </source>
</evidence>
<evidence type="ECO:0000256" key="14">
    <source>
        <dbReference type="HAMAP-Rule" id="MF_00286"/>
    </source>
</evidence>
<organism evidence="16 17">
    <name type="scientific">Pseudoalteromonas phenolica</name>
    <dbReference type="NCBI Taxonomy" id="161398"/>
    <lineage>
        <taxon>Bacteria</taxon>
        <taxon>Pseudomonadati</taxon>
        <taxon>Pseudomonadota</taxon>
        <taxon>Gammaproteobacteria</taxon>
        <taxon>Alteromonadales</taxon>
        <taxon>Pseudoalteromonadaceae</taxon>
        <taxon>Pseudoalteromonas</taxon>
    </lineage>
</organism>
<keyword evidence="7 14" id="KW-0249">Electron transport</keyword>
<evidence type="ECO:0000256" key="8">
    <source>
        <dbReference type="ARBA" id="ARBA00022989"/>
    </source>
</evidence>
<keyword evidence="3 14" id="KW-0813">Transport</keyword>
<evidence type="ECO:0000256" key="1">
    <source>
        <dbReference type="ARBA" id="ARBA00004429"/>
    </source>
</evidence>
<keyword evidence="6 14" id="KW-0812">Transmembrane</keyword>
<dbReference type="Gene3D" id="1.20.1550.10">
    <property type="entry name" value="DsbB-like"/>
    <property type="match status" value="1"/>
</dbReference>
<feature type="topological domain" description="Periplasmic" evidence="14">
    <location>
        <begin position="31"/>
        <end position="48"/>
    </location>
</feature>
<dbReference type="PANTHER" id="PTHR36570">
    <property type="entry name" value="DISULFIDE BOND FORMATION PROTEIN B"/>
    <property type="match status" value="1"/>
</dbReference>
<evidence type="ECO:0000256" key="2">
    <source>
        <dbReference type="ARBA" id="ARBA00008823"/>
    </source>
</evidence>
<reference evidence="16 17" key="1">
    <citation type="submission" date="2015-11" db="EMBL/GenBank/DDBJ databases">
        <authorList>
            <person name="Zhang Y."/>
            <person name="Guo Z."/>
        </authorList>
    </citation>
    <scope>NUCLEOTIDE SEQUENCE [LARGE SCALE GENOMIC DNA]</scope>
    <source>
        <strain evidence="16 17">KCTC 12086</strain>
    </source>
</reference>
<keyword evidence="12 14" id="KW-0143">Chaperone</keyword>
<dbReference type="InterPro" id="IPR050183">
    <property type="entry name" value="DsbB"/>
</dbReference>
<comment type="subcellular location">
    <subcellularLocation>
        <location evidence="1">Cell inner membrane</location>
        <topology evidence="1">Multi-pass membrane protein</topology>
    </subcellularLocation>
    <subcellularLocation>
        <location evidence="14">Cell membrane</location>
        <topology evidence="14">Multi-pass membrane protein</topology>
    </subcellularLocation>
</comment>
<name>A0A0S2K4R8_9GAMM</name>
<dbReference type="OrthoDB" id="3711263at2"/>
<dbReference type="PANTHER" id="PTHR36570:SF2">
    <property type="entry name" value="DISULFIDE BOND FORMATION PROTEIN B"/>
    <property type="match status" value="1"/>
</dbReference>
<evidence type="ECO:0000256" key="10">
    <source>
        <dbReference type="ARBA" id="ARBA00023136"/>
    </source>
</evidence>
<evidence type="ECO:0000313" key="17">
    <source>
        <dbReference type="Proteomes" id="UP000061457"/>
    </source>
</evidence>
<accession>A0A0S2K4R8</accession>
<keyword evidence="11 14" id="KW-1015">Disulfide bond</keyword>
<proteinExistence type="inferred from homology"/>
<feature type="disulfide bond" description="Redox-active" evidence="14">
    <location>
        <begin position="40"/>
        <end position="43"/>
    </location>
</feature>
<dbReference type="RefSeq" id="WP_058030745.1">
    <property type="nucleotide sequence ID" value="NZ_CP013187.1"/>
</dbReference>
<keyword evidence="4 14" id="KW-1003">Cell membrane</keyword>
<evidence type="ECO:0000256" key="13">
    <source>
        <dbReference type="ARBA" id="ARBA00023284"/>
    </source>
</evidence>
<feature type="transmembrane region" description="Helical" evidence="15">
    <location>
        <begin position="149"/>
        <end position="170"/>
    </location>
</feature>
<comment type="caution">
    <text evidence="14">Lacks conserved residue(s) required for the propagation of feature annotation.</text>
</comment>
<comment type="similarity">
    <text evidence="2 14">Belongs to the DsbB family.</text>
</comment>
<dbReference type="Pfam" id="PF02600">
    <property type="entry name" value="DsbB"/>
    <property type="match status" value="1"/>
</dbReference>
<dbReference type="Proteomes" id="UP000061457">
    <property type="component" value="Chromosome I"/>
</dbReference>
<dbReference type="InterPro" id="IPR023380">
    <property type="entry name" value="DsbB-like_sf"/>
</dbReference>
<dbReference type="HAMAP" id="MF_00286">
    <property type="entry name" value="DsbB"/>
    <property type="match status" value="1"/>
</dbReference>
<dbReference type="EMBL" id="CP013187">
    <property type="protein sequence ID" value="ALO43061.1"/>
    <property type="molecule type" value="Genomic_DNA"/>
</dbReference>
<evidence type="ECO:0000256" key="5">
    <source>
        <dbReference type="ARBA" id="ARBA00022519"/>
    </source>
</evidence>
<evidence type="ECO:0000256" key="11">
    <source>
        <dbReference type="ARBA" id="ARBA00023157"/>
    </source>
</evidence>
<dbReference type="GO" id="GO:0005886">
    <property type="term" value="C:plasma membrane"/>
    <property type="evidence" value="ECO:0007669"/>
    <property type="project" value="UniProtKB-SubCell"/>
</dbReference>
<dbReference type="InterPro" id="IPR003752">
    <property type="entry name" value="DiS_bond_form_DsbB/BdbC"/>
</dbReference>
<dbReference type="GO" id="GO:0006457">
    <property type="term" value="P:protein folding"/>
    <property type="evidence" value="ECO:0007669"/>
    <property type="project" value="InterPro"/>
</dbReference>
<dbReference type="GO" id="GO:0015035">
    <property type="term" value="F:protein-disulfide reductase activity"/>
    <property type="evidence" value="ECO:0007669"/>
    <property type="project" value="UniProtKB-UniRule"/>
</dbReference>
<protein>
    <recommendedName>
        <fullName evidence="14">Disulfide bond formation protein B</fullName>
    </recommendedName>
    <alternativeName>
        <fullName evidence="14">Disulfide oxidoreductase</fullName>
    </alternativeName>
</protein>
<sequence length="172" mass="19148">MNWLNTLPTSRKAWGLLALTAFLLEVTALYFQYAMGLEPCIMCIYQRTAVLGVLAAGLIGFISPSNGIFRGIGAATWGVSSIWGYMLAKEHLNMQTTTDPFAFTCDIVPNFPEFMPLHEWIPAFFAATGDCGSIDWEFIGLSMPGWMEVIFALYAISFLIVVPFILWSLVKK</sequence>
<dbReference type="PATRIC" id="fig|161398.10.peg.2628"/>
<keyword evidence="10 14" id="KW-0472">Membrane</keyword>
<keyword evidence="13 14" id="KW-0676">Redox-active center</keyword>
<evidence type="ECO:0000256" key="7">
    <source>
        <dbReference type="ARBA" id="ARBA00022982"/>
    </source>
</evidence>
<dbReference type="AlphaFoldDB" id="A0A0S2K4R8"/>
<dbReference type="NCBIfam" id="NF002485">
    <property type="entry name" value="PRK01749.1"/>
    <property type="match status" value="1"/>
</dbReference>
<comment type="function">
    <text evidence="14">Required for disulfide bond formation in some periplasmic proteins. Acts by oxidizing the DsbA protein.</text>
</comment>
<evidence type="ECO:0000256" key="4">
    <source>
        <dbReference type="ARBA" id="ARBA00022475"/>
    </source>
</evidence>
<keyword evidence="8 14" id="KW-1133">Transmembrane helix</keyword>
<dbReference type="GO" id="GO:0009055">
    <property type="term" value="F:electron transfer activity"/>
    <property type="evidence" value="ECO:0007669"/>
    <property type="project" value="UniProtKB-UniRule"/>
</dbReference>
<feature type="disulfide bond" description="Redox-active" evidence="14">
    <location>
        <begin position="105"/>
        <end position="131"/>
    </location>
</feature>
<evidence type="ECO:0000256" key="9">
    <source>
        <dbReference type="ARBA" id="ARBA00023002"/>
    </source>
</evidence>
<feature type="topological domain" description="Cytoplasmic" evidence="14">
    <location>
        <begin position="165"/>
        <end position="172"/>
    </location>
</feature>
<evidence type="ECO:0000256" key="6">
    <source>
        <dbReference type="ARBA" id="ARBA00022692"/>
    </source>
</evidence>
<keyword evidence="17" id="KW-1185">Reference proteome</keyword>
<evidence type="ECO:0000256" key="12">
    <source>
        <dbReference type="ARBA" id="ARBA00023186"/>
    </source>
</evidence>
<keyword evidence="5" id="KW-0997">Cell inner membrane</keyword>
<dbReference type="KEGG" id="pphe:PP2015_2572"/>
<gene>
    <name evidence="14" type="primary">dsbB</name>
    <name evidence="16" type="ORF">PP2015_2572</name>
</gene>
<dbReference type="STRING" id="161398.PP2015_2572"/>
<dbReference type="InterPro" id="IPR022920">
    <property type="entry name" value="Disulphide_bond_form_DsbB"/>
</dbReference>
<evidence type="ECO:0000256" key="15">
    <source>
        <dbReference type="SAM" id="Phobius"/>
    </source>
</evidence>